<comment type="cofactor">
    <cofactor evidence="3">
        <name>FMN</name>
        <dbReference type="ChEBI" id="CHEBI:58210"/>
    </cofactor>
    <text evidence="3">Binds 1 FMN per subunit.</text>
</comment>
<keyword evidence="3 4" id="KW-0288">FMN</keyword>
<feature type="domain" description="DNA/pantothenate metabolism flavoprotein C-terminal" evidence="6">
    <location>
        <begin position="199"/>
        <end position="416"/>
    </location>
</feature>
<feature type="domain" description="Flavoprotein" evidence="5">
    <location>
        <begin position="18"/>
        <end position="187"/>
    </location>
</feature>
<dbReference type="Pfam" id="PF02441">
    <property type="entry name" value="Flavoprotein"/>
    <property type="match status" value="1"/>
</dbReference>
<dbReference type="Gene3D" id="3.40.50.10300">
    <property type="entry name" value="CoaB-like"/>
    <property type="match status" value="1"/>
</dbReference>
<keyword evidence="1 3" id="KW-0210">Decarboxylase</keyword>
<comment type="pathway">
    <text evidence="3 4">Cofactor biosynthesis; coenzyme A biosynthesis; CoA from (R)-pantothenate: step 2/5.</text>
</comment>
<sequence>MPSSATERTESRGDSTRKKIVVGVTGGIAAYKACQVIRDFTKRGADVTVVPTPNALHFVGSATFEALSGNPVTTSVFEHVDEVRHVELGQDADLVVIVPATADFISRLAHGRADDLLTATCLVATCPVVVAPAMHTEMWKNEAVQRNISLLREDGLCVIEPAIGRLTGPDSGAGRLPDPRQIVDLALARLDGVTFHRNLAGIRLLVSAGGTREDLDPVRFIGNRSSGKQGFALAEIAAQRGAQVTVVAAATDELPDPLTATMVHVRSAHQLKEAMEEYLPGMDVVIMAAAVADYRPANESDTKVKKGSKGEESLQTLSMVENPDILKELVAHHDHQIMVGFAAETGDESHTPLEHGLAKAKRKGCDFLMCNEVGRDKTFGADSNGGWLIAKDGTYQELPAASKYVVAGEILDAVAQLVPRHLQV</sequence>
<evidence type="ECO:0000256" key="4">
    <source>
        <dbReference type="RuleBase" id="RU364078"/>
    </source>
</evidence>
<gene>
    <name evidence="3 7" type="primary">coaBC</name>
    <name evidence="7" type="ORF">CYJ47_05625</name>
</gene>
<accession>A0AAF0YWI4</accession>
<name>A0AAF0YWI4_9CORY</name>
<comment type="similarity">
    <text evidence="3 4">In the N-terminal section; belongs to the HFCD (homo-oligomeric flavin containing Cys decarboxylase) superfamily.</text>
</comment>
<dbReference type="GO" id="GO:0010181">
    <property type="term" value="F:FMN binding"/>
    <property type="evidence" value="ECO:0007669"/>
    <property type="project" value="UniProtKB-UniRule"/>
</dbReference>
<dbReference type="SUPFAM" id="SSF102645">
    <property type="entry name" value="CoaB-like"/>
    <property type="match status" value="1"/>
</dbReference>
<dbReference type="PANTHER" id="PTHR14359:SF6">
    <property type="entry name" value="PHOSPHOPANTOTHENOYLCYSTEINE DECARBOXYLASE"/>
    <property type="match status" value="1"/>
</dbReference>
<keyword evidence="3" id="KW-0460">Magnesium</keyword>
<dbReference type="RefSeq" id="WP_016457578.1">
    <property type="nucleotide sequence ID" value="NZ_CAMYCO010000001.1"/>
</dbReference>
<dbReference type="Pfam" id="PF04127">
    <property type="entry name" value="DFP"/>
    <property type="match status" value="1"/>
</dbReference>
<comment type="caution">
    <text evidence="3">Lacks conserved residue(s) required for the propagation of feature annotation.</text>
</comment>
<comment type="catalytic activity">
    <reaction evidence="3 4">
        <text>N-[(R)-4-phosphopantothenoyl]-L-cysteine + H(+) = (R)-4'-phosphopantetheine + CO2</text>
        <dbReference type="Rhea" id="RHEA:16793"/>
        <dbReference type="ChEBI" id="CHEBI:15378"/>
        <dbReference type="ChEBI" id="CHEBI:16526"/>
        <dbReference type="ChEBI" id="CHEBI:59458"/>
        <dbReference type="ChEBI" id="CHEBI:61723"/>
        <dbReference type="EC" id="4.1.1.36"/>
    </reaction>
</comment>
<keyword evidence="3" id="KW-0479">Metal-binding</keyword>
<evidence type="ECO:0000256" key="3">
    <source>
        <dbReference type="HAMAP-Rule" id="MF_02225"/>
    </source>
</evidence>
<dbReference type="GO" id="GO:0004633">
    <property type="term" value="F:phosphopantothenoylcysteine decarboxylase activity"/>
    <property type="evidence" value="ECO:0007669"/>
    <property type="project" value="UniProtKB-UniRule"/>
</dbReference>
<dbReference type="EC" id="6.3.2.5" evidence="3"/>
<comment type="pathway">
    <text evidence="3 4">Cofactor biosynthesis; coenzyme A biosynthesis; CoA from (R)-pantothenate: step 3/5.</text>
</comment>
<comment type="function">
    <text evidence="4">Catalyzes two steps in the biosynthesis of coenzyme A. In the first step cysteine is conjugated to 4'-phosphopantothenate to form 4-phosphopantothenoylcysteine, in the latter compound is decarboxylated to form 4'-phosphopantotheine.</text>
</comment>
<dbReference type="InterPro" id="IPR035929">
    <property type="entry name" value="CoaB-like_sf"/>
</dbReference>
<proteinExistence type="inferred from homology"/>
<feature type="region of interest" description="Phosphopantothenate--cysteine ligase" evidence="3">
    <location>
        <begin position="204"/>
        <end position="424"/>
    </location>
</feature>
<keyword evidence="2 3" id="KW-0456">Lyase</keyword>
<evidence type="ECO:0000256" key="2">
    <source>
        <dbReference type="ARBA" id="ARBA00023239"/>
    </source>
</evidence>
<dbReference type="GO" id="GO:0015937">
    <property type="term" value="P:coenzyme A biosynthetic process"/>
    <property type="evidence" value="ECO:0007669"/>
    <property type="project" value="UniProtKB-UniRule"/>
</dbReference>
<dbReference type="EMBL" id="CP136958">
    <property type="protein sequence ID" value="WOT03234.1"/>
    <property type="molecule type" value="Genomic_DNA"/>
</dbReference>
<dbReference type="Proteomes" id="UP000234560">
    <property type="component" value="Chromosome"/>
</dbReference>
<comment type="catalytic activity">
    <reaction evidence="3 4">
        <text>(R)-4'-phosphopantothenate + L-cysteine + CTP = N-[(R)-4-phosphopantothenoyl]-L-cysteine + CMP + diphosphate + H(+)</text>
        <dbReference type="Rhea" id="RHEA:19397"/>
        <dbReference type="ChEBI" id="CHEBI:10986"/>
        <dbReference type="ChEBI" id="CHEBI:15378"/>
        <dbReference type="ChEBI" id="CHEBI:33019"/>
        <dbReference type="ChEBI" id="CHEBI:35235"/>
        <dbReference type="ChEBI" id="CHEBI:37563"/>
        <dbReference type="ChEBI" id="CHEBI:59458"/>
        <dbReference type="ChEBI" id="CHEBI:60377"/>
        <dbReference type="EC" id="6.3.2.5"/>
    </reaction>
</comment>
<dbReference type="EC" id="4.1.1.36" evidence="3"/>
<dbReference type="SUPFAM" id="SSF52507">
    <property type="entry name" value="Homo-oligomeric flavin-containing Cys decarboxylases, HFCD"/>
    <property type="match status" value="1"/>
</dbReference>
<feature type="binding site" evidence="3">
    <location>
        <position position="359"/>
    </location>
    <ligand>
        <name>CTP</name>
        <dbReference type="ChEBI" id="CHEBI:37563"/>
    </ligand>
</feature>
<feature type="binding site" evidence="3">
    <location>
        <position position="341"/>
    </location>
    <ligand>
        <name>CTP</name>
        <dbReference type="ChEBI" id="CHEBI:37563"/>
    </ligand>
</feature>
<dbReference type="InterPro" id="IPR003382">
    <property type="entry name" value="Flavoprotein"/>
</dbReference>
<evidence type="ECO:0000256" key="1">
    <source>
        <dbReference type="ARBA" id="ARBA00022793"/>
    </source>
</evidence>
<comment type="function">
    <text evidence="3">Catalyzes two sequential steps in the biosynthesis of coenzyme A. In the first step cysteine is conjugated to 4'-phosphopantothenate to form 4-phosphopantothenoylcysteine. In the second step the latter compound is decarboxylated to form 4'-phosphopantotheine.</text>
</comment>
<dbReference type="PANTHER" id="PTHR14359">
    <property type="entry name" value="HOMO-OLIGOMERIC FLAVIN CONTAINING CYS DECARBOXYLASE FAMILY"/>
    <property type="match status" value="1"/>
</dbReference>
<dbReference type="NCBIfam" id="TIGR00521">
    <property type="entry name" value="coaBC_dfp"/>
    <property type="match status" value="1"/>
</dbReference>
<reference evidence="7" key="1">
    <citation type="submission" date="2017-12" db="EMBL/GenBank/DDBJ databases">
        <authorList>
            <person name="Thomas-White K."/>
            <person name="Wolfe A.J."/>
        </authorList>
    </citation>
    <scope>NUCLEOTIDE SEQUENCE</scope>
    <source>
        <strain evidence="7">UMB0763</strain>
    </source>
</reference>
<organism evidence="7 8">
    <name type="scientific">Corynebacterium pyruviciproducens</name>
    <dbReference type="NCBI Taxonomy" id="598660"/>
    <lineage>
        <taxon>Bacteria</taxon>
        <taxon>Bacillati</taxon>
        <taxon>Actinomycetota</taxon>
        <taxon>Actinomycetes</taxon>
        <taxon>Mycobacteriales</taxon>
        <taxon>Corynebacteriaceae</taxon>
        <taxon>Corynebacterium</taxon>
    </lineage>
</organism>
<comment type="cofactor">
    <cofactor evidence="3">
        <name>Mg(2+)</name>
        <dbReference type="ChEBI" id="CHEBI:18420"/>
    </cofactor>
</comment>
<dbReference type="InterPro" id="IPR007085">
    <property type="entry name" value="DNA/pantothenate-metab_flavo_C"/>
</dbReference>
<dbReference type="HAMAP" id="MF_02225">
    <property type="entry name" value="CoaBC"/>
    <property type="match status" value="1"/>
</dbReference>
<evidence type="ECO:0000259" key="6">
    <source>
        <dbReference type="Pfam" id="PF04127"/>
    </source>
</evidence>
<dbReference type="InterPro" id="IPR005252">
    <property type="entry name" value="CoaBC"/>
</dbReference>
<dbReference type="Gene3D" id="3.40.50.1950">
    <property type="entry name" value="Flavin prenyltransferase-like"/>
    <property type="match status" value="1"/>
</dbReference>
<keyword evidence="3 4" id="KW-0285">Flavoprotein</keyword>
<evidence type="ECO:0000313" key="8">
    <source>
        <dbReference type="Proteomes" id="UP000234560"/>
    </source>
</evidence>
<dbReference type="InterPro" id="IPR036551">
    <property type="entry name" value="Flavin_trans-like"/>
</dbReference>
<reference evidence="7" key="2">
    <citation type="submission" date="2023-10" db="EMBL/GenBank/DDBJ databases">
        <authorList>
            <person name="Choi B."/>
        </authorList>
    </citation>
    <scope>NUCLEOTIDE SEQUENCE</scope>
    <source>
        <strain evidence="7">UMB0763</strain>
    </source>
</reference>
<feature type="region of interest" description="Phosphopantothenoylcysteine decarboxylase" evidence="3">
    <location>
        <begin position="1"/>
        <end position="203"/>
    </location>
</feature>
<evidence type="ECO:0000259" key="5">
    <source>
        <dbReference type="Pfam" id="PF02441"/>
    </source>
</evidence>
<feature type="binding site" evidence="3">
    <location>
        <begin position="323"/>
        <end position="326"/>
    </location>
    <ligand>
        <name>CTP</name>
        <dbReference type="ChEBI" id="CHEBI:37563"/>
    </ligand>
</feature>
<dbReference type="GO" id="GO:0046872">
    <property type="term" value="F:metal ion binding"/>
    <property type="evidence" value="ECO:0007669"/>
    <property type="project" value="UniProtKB-KW"/>
</dbReference>
<dbReference type="GO" id="GO:0004632">
    <property type="term" value="F:phosphopantothenate--cysteine ligase activity"/>
    <property type="evidence" value="ECO:0007669"/>
    <property type="project" value="UniProtKB-UniRule"/>
</dbReference>
<feature type="binding site" evidence="3">
    <location>
        <position position="303"/>
    </location>
    <ligand>
        <name>CTP</name>
        <dbReference type="ChEBI" id="CHEBI:37563"/>
    </ligand>
</feature>
<dbReference type="KEGG" id="cpyr:CYJ47_05625"/>
<dbReference type="GO" id="GO:0015941">
    <property type="term" value="P:pantothenate catabolic process"/>
    <property type="evidence" value="ECO:0007669"/>
    <property type="project" value="InterPro"/>
</dbReference>
<dbReference type="GO" id="GO:0071513">
    <property type="term" value="C:phosphopantothenoylcysteine decarboxylase complex"/>
    <property type="evidence" value="ECO:0007669"/>
    <property type="project" value="TreeGrafter"/>
</dbReference>
<keyword evidence="3 4" id="KW-0436">Ligase</keyword>
<protein>
    <recommendedName>
        <fullName evidence="3">Coenzyme A biosynthesis bifunctional protein CoaBC</fullName>
    </recommendedName>
    <alternativeName>
        <fullName evidence="3">DNA/pantothenate metabolism flavoprotein</fullName>
    </alternativeName>
    <alternativeName>
        <fullName evidence="3">Phosphopantothenoylcysteine synthetase/decarboxylase</fullName>
        <shortName evidence="3">PPCS-PPCDC</shortName>
    </alternativeName>
    <domain>
        <recommendedName>
            <fullName evidence="3">Phosphopantothenoylcysteine decarboxylase</fullName>
            <shortName evidence="3">PPC decarboxylase</shortName>
            <shortName evidence="3">PPC-DC</shortName>
            <ecNumber evidence="3">4.1.1.36</ecNumber>
        </recommendedName>
        <alternativeName>
            <fullName evidence="3">CoaC</fullName>
        </alternativeName>
    </domain>
    <domain>
        <recommendedName>
            <fullName evidence="3">Phosphopantothenate--cysteine ligase</fullName>
            <ecNumber evidence="3">6.3.2.5</ecNumber>
        </recommendedName>
        <alternativeName>
            <fullName evidence="3">CoaB</fullName>
        </alternativeName>
        <alternativeName>
            <fullName evidence="3">Phosphopantothenoylcysteine synthetase</fullName>
            <shortName evidence="3">PPC synthetase</shortName>
            <shortName evidence="3">PPC-S</shortName>
        </alternativeName>
    </domain>
</protein>
<feature type="binding site" evidence="3">
    <location>
        <position position="293"/>
    </location>
    <ligand>
        <name>CTP</name>
        <dbReference type="ChEBI" id="CHEBI:37563"/>
    </ligand>
</feature>
<keyword evidence="3" id="KW-0511">Multifunctional enzyme</keyword>
<comment type="similarity">
    <text evidence="3 4">In the C-terminal section; belongs to the PPC synthetase family.</text>
</comment>
<feature type="binding site" evidence="3">
    <location>
        <position position="363"/>
    </location>
    <ligand>
        <name>CTP</name>
        <dbReference type="ChEBI" id="CHEBI:37563"/>
    </ligand>
</feature>
<evidence type="ECO:0000313" key="7">
    <source>
        <dbReference type="EMBL" id="WOT03234.1"/>
    </source>
</evidence>
<dbReference type="AlphaFoldDB" id="A0AAF0YWI4"/>